<keyword evidence="1" id="KW-0175">Coiled coil</keyword>
<feature type="transmembrane region" description="Helical" evidence="2">
    <location>
        <begin position="163"/>
        <end position="181"/>
    </location>
</feature>
<dbReference type="InterPro" id="IPR036890">
    <property type="entry name" value="HATPase_C_sf"/>
</dbReference>
<evidence type="ECO:0000256" key="1">
    <source>
        <dbReference type="SAM" id="Coils"/>
    </source>
</evidence>
<evidence type="ECO:0000313" key="5">
    <source>
        <dbReference type="Proteomes" id="UP000295706"/>
    </source>
</evidence>
<keyword evidence="2" id="KW-0812">Transmembrane</keyword>
<dbReference type="PANTHER" id="PTHR34220:SF7">
    <property type="entry name" value="SENSOR HISTIDINE KINASE YPDA"/>
    <property type="match status" value="1"/>
</dbReference>
<dbReference type="InterPro" id="IPR010559">
    <property type="entry name" value="Sig_transdc_His_kin_internal"/>
</dbReference>
<dbReference type="PANTHER" id="PTHR34220">
    <property type="entry name" value="SENSOR HISTIDINE KINASE YPDA"/>
    <property type="match status" value="1"/>
</dbReference>
<dbReference type="OrthoDB" id="9792992at2"/>
<keyword evidence="2" id="KW-0472">Membrane</keyword>
<dbReference type="InterPro" id="IPR050640">
    <property type="entry name" value="Bact_2-comp_sensor_kinase"/>
</dbReference>
<organism evidence="4 5">
    <name type="scientific">Arundinibacter roseus</name>
    <dbReference type="NCBI Taxonomy" id="2070510"/>
    <lineage>
        <taxon>Bacteria</taxon>
        <taxon>Pseudomonadati</taxon>
        <taxon>Bacteroidota</taxon>
        <taxon>Cytophagia</taxon>
        <taxon>Cytophagales</taxon>
        <taxon>Spirosomataceae</taxon>
        <taxon>Arundinibacter</taxon>
    </lineage>
</organism>
<accession>A0A4V2XAU8</accession>
<feature type="transmembrane region" description="Helical" evidence="2">
    <location>
        <begin position="36"/>
        <end position="56"/>
    </location>
</feature>
<feature type="transmembrane region" description="Helical" evidence="2">
    <location>
        <begin position="132"/>
        <end position="151"/>
    </location>
</feature>
<reference evidence="4 5" key="1">
    <citation type="submission" date="2019-02" db="EMBL/GenBank/DDBJ databases">
        <title>Arundinibacter roseus gen. nov., sp. nov., a new member of the family Cytophagaceae.</title>
        <authorList>
            <person name="Szuroczki S."/>
            <person name="Khayer B."/>
            <person name="Sproer C."/>
            <person name="Toumi M."/>
            <person name="Szabo A."/>
            <person name="Felfoldi T."/>
            <person name="Schumann P."/>
            <person name="Toth E."/>
        </authorList>
    </citation>
    <scope>NUCLEOTIDE SEQUENCE [LARGE SCALE GENOMIC DNA]</scope>
    <source>
        <strain evidence="4 5">DMA-k-7a</strain>
    </source>
</reference>
<sequence>MSTLLFQKYRGVNLSSIYSIGRNWWQENGEKHWRKWGIWLWILLILTLWMLTSHALDDMYRGWQDSCQGKNYSYDSKASADSNFPSVPSTSLAFTIFLIFPMVLFFMVLVGIVLGQLHYWFIYKPIFKSYRIANLVLYVLTSFLIYDIVLAKYMFSEIEDKDSMAGAIWITSLLFSIIYDYKKSEEIRQAIEKERDRAQIEMLKTQINPHFLFNTLNNLYGTALVEESPKTATGILQLAQIMRHSVESSELEEIEIEKEIRFLQDYIELQKVRIPRRPNILIDTKLNWDETPARIAPLIVMTFVENAFKYGINPEQNCFIDLSLLVENKRLTLTCRNSIVTRIQVEKGTGMGLKNTIKRLQILYPDRHFLDINSDNGVYDVSLTLNLT</sequence>
<evidence type="ECO:0000259" key="3">
    <source>
        <dbReference type="Pfam" id="PF06580"/>
    </source>
</evidence>
<dbReference type="Proteomes" id="UP000295706">
    <property type="component" value="Unassembled WGS sequence"/>
</dbReference>
<dbReference type="GO" id="GO:0016020">
    <property type="term" value="C:membrane"/>
    <property type="evidence" value="ECO:0007669"/>
    <property type="project" value="InterPro"/>
</dbReference>
<feature type="domain" description="Signal transduction histidine kinase internal region" evidence="3">
    <location>
        <begin position="198"/>
        <end position="276"/>
    </location>
</feature>
<dbReference type="GO" id="GO:0000155">
    <property type="term" value="F:phosphorelay sensor kinase activity"/>
    <property type="evidence" value="ECO:0007669"/>
    <property type="project" value="InterPro"/>
</dbReference>
<feature type="transmembrane region" description="Helical" evidence="2">
    <location>
        <begin position="92"/>
        <end position="120"/>
    </location>
</feature>
<dbReference type="Gene3D" id="3.30.565.10">
    <property type="entry name" value="Histidine kinase-like ATPase, C-terminal domain"/>
    <property type="match status" value="1"/>
</dbReference>
<name>A0A4V2XAU8_9BACT</name>
<keyword evidence="5" id="KW-1185">Reference proteome</keyword>
<dbReference type="EMBL" id="SMJU01000001">
    <property type="protein sequence ID" value="TDB69025.1"/>
    <property type="molecule type" value="Genomic_DNA"/>
</dbReference>
<evidence type="ECO:0000313" key="4">
    <source>
        <dbReference type="EMBL" id="TDB69025.1"/>
    </source>
</evidence>
<evidence type="ECO:0000256" key="2">
    <source>
        <dbReference type="SAM" id="Phobius"/>
    </source>
</evidence>
<feature type="coiled-coil region" evidence="1">
    <location>
        <begin position="181"/>
        <end position="208"/>
    </location>
</feature>
<dbReference type="SUPFAM" id="SSF55874">
    <property type="entry name" value="ATPase domain of HSP90 chaperone/DNA topoisomerase II/histidine kinase"/>
    <property type="match status" value="1"/>
</dbReference>
<comment type="caution">
    <text evidence="4">The sequence shown here is derived from an EMBL/GenBank/DDBJ whole genome shotgun (WGS) entry which is preliminary data.</text>
</comment>
<proteinExistence type="predicted"/>
<dbReference type="AlphaFoldDB" id="A0A4V2XAU8"/>
<dbReference type="Pfam" id="PF06580">
    <property type="entry name" value="His_kinase"/>
    <property type="match status" value="1"/>
</dbReference>
<protein>
    <recommendedName>
        <fullName evidence="3">Signal transduction histidine kinase internal region domain-containing protein</fullName>
    </recommendedName>
</protein>
<keyword evidence="2" id="KW-1133">Transmembrane helix</keyword>
<gene>
    <name evidence="4" type="ORF">EZE20_01445</name>
</gene>